<evidence type="ECO:0000313" key="1">
    <source>
        <dbReference type="Proteomes" id="UP000829291"/>
    </source>
</evidence>
<dbReference type="RefSeq" id="XP_015511290.1">
    <property type="nucleotide sequence ID" value="XM_015655804.2"/>
</dbReference>
<keyword evidence="1" id="KW-1185">Reference proteome</keyword>
<dbReference type="KEGG" id="nlo:107218056"/>
<evidence type="ECO:0000313" key="2">
    <source>
        <dbReference type="RefSeq" id="XP_015511290.1"/>
    </source>
</evidence>
<organism evidence="2">
    <name type="scientific">Neodiprion lecontei</name>
    <name type="common">Redheaded pine sawfly</name>
    <dbReference type="NCBI Taxonomy" id="441921"/>
    <lineage>
        <taxon>Eukaryota</taxon>
        <taxon>Metazoa</taxon>
        <taxon>Ecdysozoa</taxon>
        <taxon>Arthropoda</taxon>
        <taxon>Hexapoda</taxon>
        <taxon>Insecta</taxon>
        <taxon>Pterygota</taxon>
        <taxon>Neoptera</taxon>
        <taxon>Endopterygota</taxon>
        <taxon>Hymenoptera</taxon>
        <taxon>Tenthredinoidea</taxon>
        <taxon>Diprionidae</taxon>
        <taxon>Diprioninae</taxon>
        <taxon>Neodiprion</taxon>
    </lineage>
</organism>
<dbReference type="PANTHER" id="PTHR21398">
    <property type="entry name" value="AGAP007094-PA"/>
    <property type="match status" value="1"/>
</dbReference>
<reference evidence="2" key="1">
    <citation type="submission" date="2025-08" db="UniProtKB">
        <authorList>
            <consortium name="RefSeq"/>
        </authorList>
    </citation>
    <scope>IDENTIFICATION</scope>
    <source>
        <tissue evidence="2">Thorax and Abdomen</tissue>
    </source>
</reference>
<sequence>MRRYLLTYFVLLTSSRQIFREIESSEGVEDREKRYLVYPKPGVGNAPTKVQLILGLGLPMEGGLIVGYVVKNNYNLPYNATSYLDPHVRYERSIYGEDSLEPDAEANRKGSTTRWETYRMLESAFNIFGSGKSCLLRAICEAAEGEPFGENYGLFGELLHLFLTPSSTAEEFLESTDQEYLAAESLGRRSLEKCRIFFPECEISPLEYFTESDD</sequence>
<name>A0A6J0B8I5_NEOLC</name>
<protein>
    <submittedName>
        <fullName evidence="2">Uncharacterized protein LOC107218056</fullName>
    </submittedName>
</protein>
<accession>A0A6J0B8I5</accession>
<dbReference type="PANTHER" id="PTHR21398:SF21">
    <property type="entry name" value="AGAP004005-PA"/>
    <property type="match status" value="1"/>
</dbReference>
<dbReference type="SMART" id="SM00718">
    <property type="entry name" value="DM4_12"/>
    <property type="match status" value="1"/>
</dbReference>
<dbReference type="InParanoid" id="A0A6J0B8I5"/>
<gene>
    <name evidence="2" type="primary">LOC107218056</name>
</gene>
<dbReference type="Pfam" id="PF07841">
    <property type="entry name" value="DM4_12"/>
    <property type="match status" value="1"/>
</dbReference>
<dbReference type="GeneID" id="107218056"/>
<dbReference type="OrthoDB" id="8186940at2759"/>
<dbReference type="Proteomes" id="UP000829291">
    <property type="component" value="Chromosome 6"/>
</dbReference>
<dbReference type="AlphaFoldDB" id="A0A6J0B8I5"/>
<proteinExistence type="predicted"/>
<dbReference type="InterPro" id="IPR006631">
    <property type="entry name" value="DM4_12"/>
</dbReference>